<protein>
    <submittedName>
        <fullName evidence="12">Capping protein</fullName>
    </submittedName>
</protein>
<gene>
    <name evidence="12" type="ORF">HHUSO_G34476</name>
</gene>
<feature type="compositionally biased region" description="Polar residues" evidence="9">
    <location>
        <begin position="1251"/>
        <end position="1266"/>
    </location>
</feature>
<dbReference type="Proteomes" id="UP001369086">
    <property type="component" value="Unassembled WGS sequence"/>
</dbReference>
<dbReference type="Gene3D" id="2.30.29.30">
    <property type="entry name" value="Pleckstrin-homology domain (PH domain)/Phosphotyrosine-binding domain (PTB)"/>
    <property type="match status" value="1"/>
</dbReference>
<keyword evidence="6" id="KW-0433">Leucine-rich repeat</keyword>
<organism evidence="12 13">
    <name type="scientific">Huso huso</name>
    <name type="common">Beluga</name>
    <name type="synonym">Acipenser huso</name>
    <dbReference type="NCBI Taxonomy" id="61971"/>
    <lineage>
        <taxon>Eukaryota</taxon>
        <taxon>Metazoa</taxon>
        <taxon>Chordata</taxon>
        <taxon>Craniata</taxon>
        <taxon>Vertebrata</taxon>
        <taxon>Euteleostomi</taxon>
        <taxon>Actinopterygii</taxon>
        <taxon>Chondrostei</taxon>
        <taxon>Acipenseriformes</taxon>
        <taxon>Acipenseridae</taxon>
        <taxon>Huso</taxon>
    </lineage>
</organism>
<feature type="compositionally biased region" description="Polar residues" evidence="9">
    <location>
        <begin position="1204"/>
        <end position="1216"/>
    </location>
</feature>
<dbReference type="Gene3D" id="3.80.10.10">
    <property type="entry name" value="Ribonuclease Inhibitor"/>
    <property type="match status" value="1"/>
</dbReference>
<evidence type="ECO:0000256" key="9">
    <source>
        <dbReference type="SAM" id="MobiDB-lite"/>
    </source>
</evidence>
<sequence length="1394" mass="153754">MACSKPYVEVTKEVLDSVKKVLDKSSIKIIRSIKLQLKNNKFEDKILVLTSWRLYLLAAKVPTKVDITFNVLEIRSISTSAENQVVIETEKSTYCLRFQPLDDVDYVISHVNFALSKIFHSSTFAPSIRLGDAELSDGGRKFSPNSDSSLEATQGACGGFSETYAALCDYNGIGCKEEVQWDVDTIYHSQDNREFNLLDFSHLDSRDLAVIVASMAYNQWFTKLYCKDIKMGSEVTEQVLHTLSKSSSLEEITLENSGLKSDFAQKLALALSENPVCVVHSLNLAHNQLDDKGVSSLVQQLCRSPKGLRLLNFSKTSITSRGLVSLSQALCSSNEFSSSLLHLDLSKNPGILSGEEAANLYLFLAQPNCLVHLDLSGTDCAIDTLCGALLRGCCADLSYLNLSRNAFSHKKSKETLPSFKQFFSSAFSLNHISLSGVKLPAEALRALFQGLSSNAHLNDVHLDISACELRSQGASVIQEFLSGTSCISTLDISDNGFDSDLLTVIPALGQNKSLKHILLGKNFNLKSRMLEDVLQKIVHLIQEEDCSLQSLSLTDSRLKSRTSILVNALGSNTCLRRVDLSGNNMEDIGAKMLAKALQINSTLRTVTWDRNGTSAQGLLDVAHALDHNFTLQFMPVPLSDVTQAYRSAPERTEEALHKIQRSLLRNNQSQRFSQQQAFRLHQGIVTSTTEQVLERLCVKVQDSVRVLRSCPVESVREDLQRARDTLKEARNSRALFPSLFELGHVLAVDGPVRHRLESVASDVSKAVDKELQVILESMSSLSQELCPLAVFQAESHNKILSSVSERVTVPRSVIKAALVERAGQDIQNKLDEVKLDVVTYLTNSIVDEILQELYSSHKKLTRHISQLRRLAEQEAGFLGTLQDRSSRRKHRNSEDITDEELYTSIDTIAIRKQTSRTRRIRPVSTFMSLSEPRSSSPPPLHSSLSFAPLSLSQSSSCEGLDALPTQGAPLQHFTRVRPRPPRRHPRQTLSSAPPAPNSNSDGGEGGVSQLDEGLPDFYSKRVLPDSQSSSKSQTLPFNQKKRKNKRSIFTFRRNRTPAIPTNQSSEKAPGGGDCGEECRTVVTSSPVPASSSSSVSLRAVPSSFSSLYCTVNYPNTANPTHTDPEADGIEEVPQRKAQGGLVEAKPVQGILLPGMGLLGMGYPVKQKNDSEKTSEGKQTVRQEPVQTCFKPLPPPQSLKPSLASFRQTRVSETSVATFYLENETAQDGEDDMESAEEERERERGSEEEQRQTTNLPETNADSESNWLQNPQAPPLPPHPLTSSQEAANEKQVPPPVPSPTSKPVFQKRESETSAQDIPKGCAPVKPHRTRRAYSTENETAMTSPPCNQGTQKDTPAPQTRPPDRKPAVKAKPLMNCPLVIETGDDNQTERKLQS</sequence>
<feature type="domain" description="CARMIL pleckstrin homology" evidence="11">
    <location>
        <begin position="27"/>
        <end position="119"/>
    </location>
</feature>
<dbReference type="InterPro" id="IPR032675">
    <property type="entry name" value="LRR_dom_sf"/>
</dbReference>
<evidence type="ECO:0000256" key="4">
    <source>
        <dbReference type="ARBA" id="ARBA00022475"/>
    </source>
</evidence>
<dbReference type="InterPro" id="IPR031943">
    <property type="entry name" value="CARMIL_C"/>
</dbReference>
<dbReference type="PANTHER" id="PTHR24112:SF43">
    <property type="entry name" value="CAPPING PROTEIN, ARP2_3 AND MYOSIN-I LINKER PROTEIN 3"/>
    <property type="match status" value="1"/>
</dbReference>
<evidence type="ECO:0000256" key="6">
    <source>
        <dbReference type="ARBA" id="ARBA00022614"/>
    </source>
</evidence>
<feature type="compositionally biased region" description="Basic and acidic residues" evidence="9">
    <location>
        <begin position="1238"/>
        <end position="1250"/>
    </location>
</feature>
<evidence type="ECO:0000256" key="8">
    <source>
        <dbReference type="ARBA" id="ARBA00023136"/>
    </source>
</evidence>
<dbReference type="Pfam" id="PF16000">
    <property type="entry name" value="CARMIL_C"/>
    <property type="match status" value="1"/>
</dbReference>
<evidence type="ECO:0000259" key="10">
    <source>
        <dbReference type="Pfam" id="PF16000"/>
    </source>
</evidence>
<feature type="compositionally biased region" description="Basic residues" evidence="9">
    <location>
        <begin position="974"/>
        <end position="986"/>
    </location>
</feature>
<evidence type="ECO:0000256" key="2">
    <source>
        <dbReference type="ARBA" id="ARBA00004496"/>
    </source>
</evidence>
<keyword evidence="5" id="KW-0963">Cytoplasm</keyword>
<keyword evidence="4" id="KW-1003">Cell membrane</keyword>
<evidence type="ECO:0000313" key="13">
    <source>
        <dbReference type="Proteomes" id="UP001369086"/>
    </source>
</evidence>
<keyword evidence="13" id="KW-1185">Reference proteome</keyword>
<dbReference type="SUPFAM" id="SSF52047">
    <property type="entry name" value="RNI-like"/>
    <property type="match status" value="2"/>
</dbReference>
<comment type="caution">
    <text evidence="12">The sequence shown here is derived from an EMBL/GenBank/DDBJ whole genome shotgun (WGS) entry which is preliminary data.</text>
</comment>
<dbReference type="SMART" id="SM00368">
    <property type="entry name" value="LRR_RI"/>
    <property type="match status" value="4"/>
</dbReference>
<name>A0ABR0Y585_HUSHU</name>
<feature type="compositionally biased region" description="Polar residues" evidence="9">
    <location>
        <begin position="1332"/>
        <end position="1357"/>
    </location>
</feature>
<dbReference type="InterPro" id="IPR011993">
    <property type="entry name" value="PH-like_dom_sf"/>
</dbReference>
<evidence type="ECO:0000313" key="12">
    <source>
        <dbReference type="EMBL" id="KAK6467805.1"/>
    </source>
</evidence>
<dbReference type="EMBL" id="JAHFZB010000047">
    <property type="protein sequence ID" value="KAK6467805.1"/>
    <property type="molecule type" value="Genomic_DNA"/>
</dbReference>
<evidence type="ECO:0000256" key="7">
    <source>
        <dbReference type="ARBA" id="ARBA00022737"/>
    </source>
</evidence>
<dbReference type="Pfam" id="PF17888">
    <property type="entry name" value="Carm_PH"/>
    <property type="match status" value="1"/>
</dbReference>
<evidence type="ECO:0000256" key="1">
    <source>
        <dbReference type="ARBA" id="ARBA00004236"/>
    </source>
</evidence>
<accession>A0ABR0Y585</accession>
<dbReference type="Pfam" id="PF13516">
    <property type="entry name" value="LRR_6"/>
    <property type="match status" value="2"/>
</dbReference>
<dbReference type="PANTHER" id="PTHR24112">
    <property type="entry name" value="LEUCINE-RICH REPEAT, ISOFORM F-RELATED"/>
    <property type="match status" value="1"/>
</dbReference>
<feature type="compositionally biased region" description="Acidic residues" evidence="9">
    <location>
        <begin position="1224"/>
        <end position="1237"/>
    </location>
</feature>
<feature type="compositionally biased region" description="Polar residues" evidence="9">
    <location>
        <begin position="1025"/>
        <end position="1037"/>
    </location>
</feature>
<evidence type="ECO:0000256" key="5">
    <source>
        <dbReference type="ARBA" id="ARBA00022490"/>
    </source>
</evidence>
<dbReference type="InterPro" id="IPR051279">
    <property type="entry name" value="PP1-Reg/Actin-Interact_Protein"/>
</dbReference>
<comment type="similarity">
    <text evidence="3">Belongs to the CARMIL family.</text>
</comment>
<keyword evidence="7" id="KW-0677">Repeat</keyword>
<feature type="region of interest" description="Disordered" evidence="9">
    <location>
        <begin position="955"/>
        <end position="1076"/>
    </location>
</feature>
<dbReference type="InterPro" id="IPR041245">
    <property type="entry name" value="CARMIL_PH"/>
</dbReference>
<keyword evidence="8" id="KW-0472">Membrane</keyword>
<proteinExistence type="inferred from homology"/>
<reference evidence="12 13" key="1">
    <citation type="submission" date="2021-05" db="EMBL/GenBank/DDBJ databases">
        <authorList>
            <person name="Zahm M."/>
            <person name="Klopp C."/>
            <person name="Cabau C."/>
            <person name="Kuhl H."/>
            <person name="Suciu R."/>
            <person name="Ciorpac M."/>
            <person name="Holostenco D."/>
            <person name="Gessner J."/>
            <person name="Wuertz S."/>
            <person name="Hohne C."/>
            <person name="Stock M."/>
            <person name="Gislard M."/>
            <person name="Lluch J."/>
            <person name="Milhes M."/>
            <person name="Lampietro C."/>
            <person name="Lopez Roques C."/>
            <person name="Donnadieu C."/>
            <person name="Du K."/>
            <person name="Schartl M."/>
            <person name="Guiguen Y."/>
        </authorList>
    </citation>
    <scope>NUCLEOTIDE SEQUENCE [LARGE SCALE GENOMIC DNA]</scope>
    <source>
        <strain evidence="12">Hh-F2</strain>
        <tissue evidence="12">Blood</tissue>
    </source>
</reference>
<dbReference type="InterPro" id="IPR001611">
    <property type="entry name" value="Leu-rich_rpt"/>
</dbReference>
<feature type="region of interest" description="Disordered" evidence="9">
    <location>
        <begin position="1162"/>
        <end position="1394"/>
    </location>
</feature>
<comment type="subcellular location">
    <subcellularLocation>
        <location evidence="1">Cell membrane</location>
    </subcellularLocation>
    <subcellularLocation>
        <location evidence="2">Cytoplasm</location>
    </subcellularLocation>
</comment>
<feature type="compositionally biased region" description="Basic and acidic residues" evidence="9">
    <location>
        <begin position="1166"/>
        <end position="1180"/>
    </location>
</feature>
<evidence type="ECO:0000259" key="11">
    <source>
        <dbReference type="Pfam" id="PF17888"/>
    </source>
</evidence>
<evidence type="ECO:0000256" key="3">
    <source>
        <dbReference type="ARBA" id="ARBA00007298"/>
    </source>
</evidence>
<feature type="domain" description="CARMIL C-terminal" evidence="10">
    <location>
        <begin position="783"/>
        <end position="1057"/>
    </location>
</feature>